<feature type="region of interest" description="Disordered" evidence="1">
    <location>
        <begin position="194"/>
        <end position="223"/>
    </location>
</feature>
<keyword evidence="3" id="KW-1185">Reference proteome</keyword>
<dbReference type="STRING" id="418459.E3KFG4"/>
<evidence type="ECO:0000313" key="3">
    <source>
        <dbReference type="Proteomes" id="UP000008783"/>
    </source>
</evidence>
<dbReference type="HOGENOM" id="CLU_041048_0_0_1"/>
<evidence type="ECO:0000256" key="1">
    <source>
        <dbReference type="SAM" id="MobiDB-lite"/>
    </source>
</evidence>
<dbReference type="InParanoid" id="E3KFG4"/>
<dbReference type="GeneID" id="10544702"/>
<reference evidence="3" key="2">
    <citation type="journal article" date="2011" name="Proc. Natl. Acad. Sci. U.S.A.">
        <title>Obligate biotrophy features unraveled by the genomic analysis of rust fungi.</title>
        <authorList>
            <person name="Duplessis S."/>
            <person name="Cuomo C.A."/>
            <person name="Lin Y.-C."/>
            <person name="Aerts A."/>
            <person name="Tisserant E."/>
            <person name="Veneault-Fourrey C."/>
            <person name="Joly D.L."/>
            <person name="Hacquard S."/>
            <person name="Amselem J."/>
            <person name="Cantarel B.L."/>
            <person name="Chiu R."/>
            <person name="Coutinho P.M."/>
            <person name="Feau N."/>
            <person name="Field M."/>
            <person name="Frey P."/>
            <person name="Gelhaye E."/>
            <person name="Goldberg J."/>
            <person name="Grabherr M.G."/>
            <person name="Kodira C.D."/>
            <person name="Kohler A."/>
            <person name="Kuees U."/>
            <person name="Lindquist E.A."/>
            <person name="Lucas S.M."/>
            <person name="Mago R."/>
            <person name="Mauceli E."/>
            <person name="Morin E."/>
            <person name="Murat C."/>
            <person name="Pangilinan J.L."/>
            <person name="Park R."/>
            <person name="Pearson M."/>
            <person name="Quesneville H."/>
            <person name="Rouhier N."/>
            <person name="Sakthikumar S."/>
            <person name="Salamov A.A."/>
            <person name="Schmutz J."/>
            <person name="Selles B."/>
            <person name="Shapiro H."/>
            <person name="Tanguay P."/>
            <person name="Tuskan G.A."/>
            <person name="Henrissat B."/>
            <person name="Van de Peer Y."/>
            <person name="Rouze P."/>
            <person name="Ellis J.G."/>
            <person name="Dodds P.N."/>
            <person name="Schein J.E."/>
            <person name="Zhong S."/>
            <person name="Hamelin R.C."/>
            <person name="Grigoriev I.V."/>
            <person name="Szabo L.J."/>
            <person name="Martin F."/>
        </authorList>
    </citation>
    <scope>NUCLEOTIDE SEQUENCE [LARGE SCALE GENOMIC DNA]</scope>
    <source>
        <strain evidence="3">CRL 75-36-700-3 / race SCCL</strain>
    </source>
</reference>
<dbReference type="OrthoDB" id="2510473at2759"/>
<organism evidence="2 3">
    <name type="scientific">Puccinia graminis f. sp. tritici (strain CRL 75-36-700-3 / race SCCL)</name>
    <name type="common">Black stem rust fungus</name>
    <dbReference type="NCBI Taxonomy" id="418459"/>
    <lineage>
        <taxon>Eukaryota</taxon>
        <taxon>Fungi</taxon>
        <taxon>Dikarya</taxon>
        <taxon>Basidiomycota</taxon>
        <taxon>Pucciniomycotina</taxon>
        <taxon>Pucciniomycetes</taxon>
        <taxon>Pucciniales</taxon>
        <taxon>Pucciniaceae</taxon>
        <taxon>Puccinia</taxon>
    </lineage>
</organism>
<accession>E3KFG4</accession>
<dbReference type="VEuPathDB" id="FungiDB:PGTG_09959"/>
<name>E3KFG4_PUCGT</name>
<dbReference type="RefSeq" id="XP_003327410.2">
    <property type="nucleotide sequence ID" value="XM_003327362.2"/>
</dbReference>
<dbReference type="Proteomes" id="UP000008783">
    <property type="component" value="Unassembled WGS sequence"/>
</dbReference>
<gene>
    <name evidence="2" type="ORF">PGTG_09959</name>
</gene>
<dbReference type="EMBL" id="DS178284">
    <property type="protein sequence ID" value="EFP82991.2"/>
    <property type="molecule type" value="Genomic_DNA"/>
</dbReference>
<protein>
    <submittedName>
        <fullName evidence="2">Uncharacterized protein</fullName>
    </submittedName>
</protein>
<proteinExistence type="predicted"/>
<evidence type="ECO:0000313" key="2">
    <source>
        <dbReference type="EMBL" id="EFP82991.2"/>
    </source>
</evidence>
<feature type="region of interest" description="Disordered" evidence="1">
    <location>
        <begin position="85"/>
        <end position="111"/>
    </location>
</feature>
<sequence length="510" mass="57437">MSEYLPGNRHRYIPHKIDFQRLPIFESDRPSRSSVEKKHVRPDMIFQPKFLPPAKRRRRGRSFAIRLDSYCRVWVPAIGFTTGQLRKRTSGGSSSSPDTCRRGRSFKKASGPSFRVSLPAQGFTTGQSKNYASCGSLLSQIACRPFNFAALSGVNRVHPHPQAGWFLLPLRGRGKMKKPSKRFRLIPLPQSSIKIKDMRPSPPSTDPSPGTYHSYPMSTPPTTNTGVGMNVPEPRAPHFQPPPYRLNPPRFPHPIFYPHPPMFHPPGQAFPPLGQGGGPRGRGFVGGRGGGRGLRIRGQANRFYYPNGPAAGVPFGHGHAPFFNSNRAQVDIDQFLNQHPIPPAVQRRPTPIPVPSSPSVPAANVARAPSNLSSIRSGDSFHTAEDFLAPQVRVASPTPAGMYDPDDYHLLARHQIESLLDRRAAPERFDRYEFTPQHFDNFYQSATSALVHHWTRHPAANANERQDRVRLFQFITRRYRTMTRRVVLLRWNRFCCLNIMDSQSIGVKKY</sequence>
<dbReference type="KEGG" id="pgr:PGTG_09959"/>
<reference key="1">
    <citation type="submission" date="2007-01" db="EMBL/GenBank/DDBJ databases">
        <title>The Genome Sequence of Puccinia graminis f. sp. tritici Strain CRL 75-36-700-3.</title>
        <authorList>
            <consortium name="The Broad Institute Genome Sequencing Platform"/>
            <person name="Birren B."/>
            <person name="Lander E."/>
            <person name="Galagan J."/>
            <person name="Nusbaum C."/>
            <person name="Devon K."/>
            <person name="Cuomo C."/>
            <person name="Jaffe D."/>
            <person name="Butler J."/>
            <person name="Alvarez P."/>
            <person name="Gnerre S."/>
            <person name="Grabherr M."/>
            <person name="Mauceli E."/>
            <person name="Brockman W."/>
            <person name="Young S."/>
            <person name="LaButti K."/>
            <person name="Sykes S."/>
            <person name="DeCaprio D."/>
            <person name="Crawford M."/>
            <person name="Koehrsen M."/>
            <person name="Engels R."/>
            <person name="Montgomery P."/>
            <person name="Pearson M."/>
            <person name="Howarth C."/>
            <person name="Larson L."/>
            <person name="White J."/>
            <person name="Zeng Q."/>
            <person name="Kodira C."/>
            <person name="Yandava C."/>
            <person name="Alvarado L."/>
            <person name="O'Leary S."/>
            <person name="Szabo L."/>
            <person name="Dean R."/>
            <person name="Schein J."/>
        </authorList>
    </citation>
    <scope>NUCLEOTIDE SEQUENCE</scope>
    <source>
        <strain>CRL 75-36-700-3</strain>
    </source>
</reference>
<dbReference type="AlphaFoldDB" id="E3KFG4"/>